<sequence length="324" mass="33970">MAFSVEARARVIFGVLLLAVAAAALAWYLLAAARYRTYEIRSPDSVSGLITGAPVEFHGVEVGQVRSVRLLGPRQVRILADIRDDAPVSSATVATITGRGLAARGFTGYVYISLEDRGAAGQPLQPASGSSWPQIAALPSQTTSLDTAMQQLNQSVQSASALLQGVLDPGTVASLKQSLASLDEVSRTLSAHSARLGTILANAEKASGQVGPLLQSSQESVVLLRQQLLPQAQSTLRDLDALSASMGTILVTTQQASTRVEPLLQSSNDAVRALQNQVLPQAQRALVRLDHLSTSLDDATTRIKRDPSVLLRGGAEAPGPGEGP</sequence>
<dbReference type="Proteomes" id="UP000541185">
    <property type="component" value="Unassembled WGS sequence"/>
</dbReference>
<gene>
    <name evidence="2" type="ORF">HHL11_11395</name>
</gene>
<reference evidence="2 3" key="1">
    <citation type="submission" date="2020-04" db="EMBL/GenBank/DDBJ databases">
        <title>Ramlibacter sp. G-1-2-2 isolated from soil.</title>
        <authorList>
            <person name="Dahal R.H."/>
        </authorList>
    </citation>
    <scope>NUCLEOTIDE SEQUENCE [LARGE SCALE GENOMIC DNA]</scope>
    <source>
        <strain evidence="2 3">G-1-2-2</strain>
    </source>
</reference>
<evidence type="ECO:0000313" key="3">
    <source>
        <dbReference type="Proteomes" id="UP000541185"/>
    </source>
</evidence>
<dbReference type="Pfam" id="PF02470">
    <property type="entry name" value="MlaD"/>
    <property type="match status" value="1"/>
</dbReference>
<proteinExistence type="predicted"/>
<dbReference type="EMBL" id="JABBFX010000001">
    <property type="protein sequence ID" value="NML44359.1"/>
    <property type="molecule type" value="Genomic_DNA"/>
</dbReference>
<evidence type="ECO:0000259" key="1">
    <source>
        <dbReference type="Pfam" id="PF02470"/>
    </source>
</evidence>
<dbReference type="InterPro" id="IPR003399">
    <property type="entry name" value="Mce/MlaD"/>
</dbReference>
<dbReference type="PANTHER" id="PTHR36698:SF2">
    <property type="entry name" value="MCE_MLAD DOMAIN-CONTAINING PROTEIN"/>
    <property type="match status" value="1"/>
</dbReference>
<comment type="caution">
    <text evidence="2">The sequence shown here is derived from an EMBL/GenBank/DDBJ whole genome shotgun (WGS) entry which is preliminary data.</text>
</comment>
<feature type="domain" description="Mce/MlaD" evidence="1">
    <location>
        <begin position="36"/>
        <end position="106"/>
    </location>
</feature>
<dbReference type="AlphaFoldDB" id="A0A848H4C4"/>
<evidence type="ECO:0000313" key="2">
    <source>
        <dbReference type="EMBL" id="NML44359.1"/>
    </source>
</evidence>
<dbReference type="PANTHER" id="PTHR36698">
    <property type="entry name" value="BLL5892 PROTEIN"/>
    <property type="match status" value="1"/>
</dbReference>
<accession>A0A848H4C4</accession>
<name>A0A848H4C4_9BURK</name>
<keyword evidence="3" id="KW-1185">Reference proteome</keyword>
<organism evidence="2 3">
    <name type="scientific">Ramlibacter agri</name>
    <dbReference type="NCBI Taxonomy" id="2728837"/>
    <lineage>
        <taxon>Bacteria</taxon>
        <taxon>Pseudomonadati</taxon>
        <taxon>Pseudomonadota</taxon>
        <taxon>Betaproteobacteria</taxon>
        <taxon>Burkholderiales</taxon>
        <taxon>Comamonadaceae</taxon>
        <taxon>Ramlibacter</taxon>
    </lineage>
</organism>
<dbReference type="RefSeq" id="WP_169418495.1">
    <property type="nucleotide sequence ID" value="NZ_JABBFX010000001.1"/>
</dbReference>
<protein>
    <submittedName>
        <fullName evidence="2">MCE family protein</fullName>
    </submittedName>
</protein>